<keyword evidence="3" id="KW-0964">Secreted</keyword>
<dbReference type="SUPFAM" id="SSF56300">
    <property type="entry name" value="Metallo-dependent phosphatases"/>
    <property type="match status" value="1"/>
</dbReference>
<evidence type="ECO:0000259" key="7">
    <source>
        <dbReference type="Pfam" id="PF00149"/>
    </source>
</evidence>
<keyword evidence="5" id="KW-0325">Glycoprotein</keyword>
<feature type="signal peptide" evidence="6">
    <location>
        <begin position="1"/>
        <end position="25"/>
    </location>
</feature>
<evidence type="ECO:0000256" key="5">
    <source>
        <dbReference type="ARBA" id="ARBA00023180"/>
    </source>
</evidence>
<dbReference type="InterPro" id="IPR004843">
    <property type="entry name" value="Calcineurin-like_PHP"/>
</dbReference>
<dbReference type="InterPro" id="IPR045473">
    <property type="entry name" value="ASM_C"/>
</dbReference>
<reference evidence="9" key="1">
    <citation type="submission" date="2022-08" db="EMBL/GenBank/DDBJ databases">
        <title>Novel sulfate-reducing endosymbionts in the free-living metamonad Anaeramoeba.</title>
        <authorList>
            <person name="Jerlstrom-Hultqvist J."/>
            <person name="Cepicka I."/>
            <person name="Gallot-Lavallee L."/>
            <person name="Salas-Leiva D."/>
            <person name="Curtis B.A."/>
            <person name="Zahonova K."/>
            <person name="Pipaliya S."/>
            <person name="Dacks J."/>
            <person name="Roger A.J."/>
        </authorList>
    </citation>
    <scope>NUCLEOTIDE SEQUENCE</scope>
    <source>
        <strain evidence="9">Schooner1</strain>
    </source>
</reference>
<evidence type="ECO:0000313" key="10">
    <source>
        <dbReference type="Proteomes" id="UP001150062"/>
    </source>
</evidence>
<feature type="chain" id="PRO_5045553372" evidence="6">
    <location>
        <begin position="26"/>
        <end position="418"/>
    </location>
</feature>
<dbReference type="PANTHER" id="PTHR10340">
    <property type="entry name" value="SPHINGOMYELIN PHOSPHODIESTERASE"/>
    <property type="match status" value="1"/>
</dbReference>
<comment type="subcellular location">
    <subcellularLocation>
        <location evidence="1">Secreted</location>
    </subcellularLocation>
</comment>
<keyword evidence="6" id="KW-0732">Signal</keyword>
<dbReference type="InterPro" id="IPR029052">
    <property type="entry name" value="Metallo-depent_PP-like"/>
</dbReference>
<protein>
    <submittedName>
        <fullName evidence="9">Sphingomyelin phosphodiesterase</fullName>
    </submittedName>
</protein>
<dbReference type="EMBL" id="JAOAOG010000308">
    <property type="protein sequence ID" value="KAJ6230823.1"/>
    <property type="molecule type" value="Genomic_DNA"/>
</dbReference>
<gene>
    <name evidence="9" type="ORF">M0813_06391</name>
</gene>
<accession>A0ABQ8XGM0</accession>
<organism evidence="9 10">
    <name type="scientific">Anaeramoeba flamelloides</name>
    <dbReference type="NCBI Taxonomy" id="1746091"/>
    <lineage>
        <taxon>Eukaryota</taxon>
        <taxon>Metamonada</taxon>
        <taxon>Anaeramoebidae</taxon>
        <taxon>Anaeramoeba</taxon>
    </lineage>
</organism>
<dbReference type="Pfam" id="PF19272">
    <property type="entry name" value="ASMase_C"/>
    <property type="match status" value="1"/>
</dbReference>
<comment type="similarity">
    <text evidence="2">Belongs to the acid sphingomyelinase family.</text>
</comment>
<evidence type="ECO:0000256" key="6">
    <source>
        <dbReference type="SAM" id="SignalP"/>
    </source>
</evidence>
<evidence type="ECO:0000256" key="1">
    <source>
        <dbReference type="ARBA" id="ARBA00004613"/>
    </source>
</evidence>
<keyword evidence="10" id="KW-1185">Reference proteome</keyword>
<evidence type="ECO:0000256" key="4">
    <source>
        <dbReference type="ARBA" id="ARBA00022801"/>
    </source>
</evidence>
<dbReference type="Proteomes" id="UP001150062">
    <property type="component" value="Unassembled WGS sequence"/>
</dbReference>
<feature type="domain" description="Sphingomyelin phosphodiesterase C-terminal" evidence="8">
    <location>
        <begin position="295"/>
        <end position="416"/>
    </location>
</feature>
<sequence length="418" mass="48837">MKNQKKVIHIILLFLSFSFIHNKTGQFLYITDAHISFCYLPNASNNMQCETNNGTAGLFGDYYCNNPFWLIEDAVREMKRLVPNPDFIIHGGDTNEQFYHDEFVIIESIKFVNELFETYFPGVPVLFTIGNHDFFPTHNSPYYNTPFLTKLSNSLTGLTDQARATFKRGGYYSTNVNNLKIISLNTIIWYKLNALTKYLKGDLSKQLSWVDSELKRAQNEGQGVLFVGHIFPGVNPFTLKPSYTNTFQDQFLERVKTWQRKYGSLILGYLYGHKHRDTFSCGPKNSIHLLNPSLNTRKRINSVFRIFNYSDTAKVLYDYTQYHNSLTETNKYKDVKWRKSYNTKKFPMSVKKLTCKYLRRWNTKLKDSNALFGWFLFHYKARYLPMIGCGASCKKRLLCAQVNLHRDKMVRCVNNNKS</sequence>
<dbReference type="Pfam" id="PF00149">
    <property type="entry name" value="Metallophos"/>
    <property type="match status" value="1"/>
</dbReference>
<evidence type="ECO:0000259" key="8">
    <source>
        <dbReference type="Pfam" id="PF19272"/>
    </source>
</evidence>
<evidence type="ECO:0000256" key="2">
    <source>
        <dbReference type="ARBA" id="ARBA00008234"/>
    </source>
</evidence>
<name>A0ABQ8XGM0_9EUKA</name>
<evidence type="ECO:0000256" key="3">
    <source>
        <dbReference type="ARBA" id="ARBA00022525"/>
    </source>
</evidence>
<keyword evidence="4" id="KW-0378">Hydrolase</keyword>
<dbReference type="PANTHER" id="PTHR10340:SF57">
    <property type="entry name" value="METALLOPHOS DOMAIN-CONTAINING PROTEIN"/>
    <property type="match status" value="1"/>
</dbReference>
<evidence type="ECO:0000313" key="9">
    <source>
        <dbReference type="EMBL" id="KAJ6230823.1"/>
    </source>
</evidence>
<proteinExistence type="inferred from homology"/>
<feature type="domain" description="Calcineurin-like phosphoesterase" evidence="7">
    <location>
        <begin position="27"/>
        <end position="276"/>
    </location>
</feature>
<dbReference type="Gene3D" id="3.60.21.10">
    <property type="match status" value="1"/>
</dbReference>
<comment type="caution">
    <text evidence="9">The sequence shown here is derived from an EMBL/GenBank/DDBJ whole genome shotgun (WGS) entry which is preliminary data.</text>
</comment>